<dbReference type="PANTHER" id="PTHR37611">
    <property type="entry name" value="VIRUS-SPECIFIC-SIGNALING-PATHWAY REGULATED PROTEIN-RELATED"/>
    <property type="match status" value="1"/>
</dbReference>
<dbReference type="PANTHER" id="PTHR37611:SF4">
    <property type="entry name" value="OS06G0538400 PROTEIN"/>
    <property type="match status" value="1"/>
</dbReference>
<name>A0A9D5H4K3_9LILI</name>
<keyword evidence="2" id="KW-1185">Reference proteome</keyword>
<dbReference type="Proteomes" id="UP001085076">
    <property type="component" value="Miscellaneous, Linkage group lg09"/>
</dbReference>
<sequence length="157" mass="17213">MTTELNYALEESNRMDVPLEMIDGDLLMALLEESQGEEPAAGEDRLRCLMRALEAEINHAVGNGDQTSTGSHEVSTENCPLEDIFLEDVGSSTDVCAFSWMDMGSEESSSHDLGGWYIDACMPEVGMIDQLGDPRGSYSSIFYGEGSAEPLYTPLWQ</sequence>
<evidence type="ECO:0000313" key="2">
    <source>
        <dbReference type="Proteomes" id="UP001085076"/>
    </source>
</evidence>
<gene>
    <name evidence="1" type="ORF">J5N97_028214</name>
</gene>
<reference evidence="1" key="2">
    <citation type="journal article" date="2022" name="Hortic Res">
        <title>The genome of Dioscorea zingiberensis sheds light on the biosynthesis, origin and evolution of the medicinally important diosgenin saponins.</title>
        <authorList>
            <person name="Li Y."/>
            <person name="Tan C."/>
            <person name="Li Z."/>
            <person name="Guo J."/>
            <person name="Li S."/>
            <person name="Chen X."/>
            <person name="Wang C."/>
            <person name="Dai X."/>
            <person name="Yang H."/>
            <person name="Song W."/>
            <person name="Hou L."/>
            <person name="Xu J."/>
            <person name="Tong Z."/>
            <person name="Xu A."/>
            <person name="Yuan X."/>
            <person name="Wang W."/>
            <person name="Yang Q."/>
            <person name="Chen L."/>
            <person name="Sun Z."/>
            <person name="Wang K."/>
            <person name="Pan B."/>
            <person name="Chen J."/>
            <person name="Bao Y."/>
            <person name="Liu F."/>
            <person name="Qi X."/>
            <person name="Gang D.R."/>
            <person name="Wen J."/>
            <person name="Li J."/>
        </authorList>
    </citation>
    <scope>NUCLEOTIDE SEQUENCE</scope>
    <source>
        <strain evidence="1">Dzin_1.0</strain>
    </source>
</reference>
<comment type="caution">
    <text evidence="1">The sequence shown here is derived from an EMBL/GenBank/DDBJ whole genome shotgun (WGS) entry which is preliminary data.</text>
</comment>
<organism evidence="1 2">
    <name type="scientific">Dioscorea zingiberensis</name>
    <dbReference type="NCBI Taxonomy" id="325984"/>
    <lineage>
        <taxon>Eukaryota</taxon>
        <taxon>Viridiplantae</taxon>
        <taxon>Streptophyta</taxon>
        <taxon>Embryophyta</taxon>
        <taxon>Tracheophyta</taxon>
        <taxon>Spermatophyta</taxon>
        <taxon>Magnoliopsida</taxon>
        <taxon>Liliopsida</taxon>
        <taxon>Dioscoreales</taxon>
        <taxon>Dioscoreaceae</taxon>
        <taxon>Dioscorea</taxon>
    </lineage>
</organism>
<proteinExistence type="predicted"/>
<accession>A0A9D5H4K3</accession>
<dbReference type="EMBL" id="JAGGNH010000009">
    <property type="protein sequence ID" value="KAJ0963092.1"/>
    <property type="molecule type" value="Genomic_DNA"/>
</dbReference>
<evidence type="ECO:0000313" key="1">
    <source>
        <dbReference type="EMBL" id="KAJ0963092.1"/>
    </source>
</evidence>
<dbReference type="OrthoDB" id="691231at2759"/>
<protein>
    <submittedName>
        <fullName evidence="1">Uncharacterized protein</fullName>
    </submittedName>
</protein>
<reference evidence="1" key="1">
    <citation type="submission" date="2021-03" db="EMBL/GenBank/DDBJ databases">
        <authorList>
            <person name="Li Z."/>
            <person name="Yang C."/>
        </authorList>
    </citation>
    <scope>NUCLEOTIDE SEQUENCE</scope>
    <source>
        <strain evidence="1">Dzin_1.0</strain>
        <tissue evidence="1">Leaf</tissue>
    </source>
</reference>
<dbReference type="AlphaFoldDB" id="A0A9D5H4K3"/>